<proteinExistence type="predicted"/>
<reference evidence="2 3" key="1">
    <citation type="submission" date="2016-03" db="EMBL/GenBank/DDBJ databases">
        <title>Trachymyrmex septentrionalis WGS genome.</title>
        <authorList>
            <person name="Nygaard S."/>
            <person name="Hu H."/>
            <person name="Boomsma J."/>
            <person name="Zhang G."/>
        </authorList>
    </citation>
    <scope>NUCLEOTIDE SEQUENCE [LARGE SCALE GENOMIC DNA]</scope>
    <source>
        <strain evidence="2">Tsep2-gDNA-1</strain>
        <tissue evidence="2">Whole body</tissue>
    </source>
</reference>
<evidence type="ECO:0000313" key="3">
    <source>
        <dbReference type="Proteomes" id="UP000078541"/>
    </source>
</evidence>
<organism evidence="2 3">
    <name type="scientific">Trachymyrmex septentrionalis</name>
    <dbReference type="NCBI Taxonomy" id="34720"/>
    <lineage>
        <taxon>Eukaryota</taxon>
        <taxon>Metazoa</taxon>
        <taxon>Ecdysozoa</taxon>
        <taxon>Arthropoda</taxon>
        <taxon>Hexapoda</taxon>
        <taxon>Insecta</taxon>
        <taxon>Pterygota</taxon>
        <taxon>Neoptera</taxon>
        <taxon>Endopterygota</taxon>
        <taxon>Hymenoptera</taxon>
        <taxon>Apocrita</taxon>
        <taxon>Aculeata</taxon>
        <taxon>Formicoidea</taxon>
        <taxon>Formicidae</taxon>
        <taxon>Myrmicinae</taxon>
        <taxon>Trachymyrmex</taxon>
    </lineage>
</organism>
<protein>
    <submittedName>
        <fullName evidence="2">Uncharacterized protein</fullName>
    </submittedName>
</protein>
<sequence>DYTDSRQFEKNPTVPRNIYNHIQRLPNYNWKPPDKYYGPRYSGKPQEESTKKNLRMEFTKPEDPEQRTADPWIKKMQEISRQEREKWAAYRRNVKLTLDNVEETTKAGKLTNNESISIPMFSIKKKYENTERSKLPIKLFKKNKTLEANINLDPTTSKSIVWPLLMDQNSADVKDSSSNRSHYTSWQNSKQSATTNINGAFNKNLKSDERNTEMKNLSKKFLWKALHQRHKDYEISDIKRDTSLRNSSIDYEKNKLEEDRPSSIINLYPKESISKQFKNSHILKNNISMDNNFIKFSENNNYKENKEKTANSRNLNHKTDSKLFSQNDKEINENSKKDNEKTIIAKLLVRKIKEKKDDAREKDVTEKRNHEKSFHSDRWGMSHLSSPPTEFLKDIPRRSKHQKNKEQTETDEKHYVFGRWGISVVLPLKDFFEDILMHRGHGTKHFSTKIGSRLNEIEGSSNNRPLIHQNRNSETALVQKLMTDRRYKKLAGTSSERIPNNFHYSQYSSPNYWNNYPNADVNNSLFLRFLQALRSYIWQDNIDIPISCRIRIPYALSRI</sequence>
<name>A0A195FST9_9HYME</name>
<feature type="region of interest" description="Disordered" evidence="1">
    <location>
        <begin position="1"/>
        <end position="68"/>
    </location>
</feature>
<evidence type="ECO:0000256" key="1">
    <source>
        <dbReference type="SAM" id="MobiDB-lite"/>
    </source>
</evidence>
<feature type="compositionally biased region" description="Basic and acidic residues" evidence="1">
    <location>
        <begin position="45"/>
        <end position="68"/>
    </location>
</feature>
<feature type="region of interest" description="Disordered" evidence="1">
    <location>
        <begin position="355"/>
        <end position="410"/>
    </location>
</feature>
<accession>A0A195FST9</accession>
<dbReference type="AlphaFoldDB" id="A0A195FST9"/>
<dbReference type="Proteomes" id="UP000078541">
    <property type="component" value="Unassembled WGS sequence"/>
</dbReference>
<gene>
    <name evidence="2" type="ORF">ALC56_02093</name>
</gene>
<evidence type="ECO:0000313" key="2">
    <source>
        <dbReference type="EMBL" id="KYN43367.1"/>
    </source>
</evidence>
<dbReference type="EMBL" id="KQ981280">
    <property type="protein sequence ID" value="KYN43367.1"/>
    <property type="molecule type" value="Genomic_DNA"/>
</dbReference>
<feature type="non-terminal residue" evidence="2">
    <location>
        <position position="1"/>
    </location>
</feature>
<keyword evidence="3" id="KW-1185">Reference proteome</keyword>
<feature type="compositionally biased region" description="Basic and acidic residues" evidence="1">
    <location>
        <begin position="355"/>
        <end position="380"/>
    </location>
</feature>